<dbReference type="AlphaFoldDB" id="A0A8D8YQZ9"/>
<dbReference type="EMBL" id="HBUF01569761">
    <property type="protein sequence ID" value="CAG6765998.1"/>
    <property type="molecule type" value="Transcribed_RNA"/>
</dbReference>
<proteinExistence type="predicted"/>
<evidence type="ECO:0000313" key="2">
    <source>
        <dbReference type="EMBL" id="CAG6733248.1"/>
    </source>
</evidence>
<feature type="signal peptide" evidence="1">
    <location>
        <begin position="1"/>
        <end position="19"/>
    </location>
</feature>
<evidence type="ECO:0008006" key="3">
    <source>
        <dbReference type="Google" id="ProtNLM"/>
    </source>
</evidence>
<dbReference type="EMBL" id="HBUF01389234">
    <property type="protein sequence ID" value="CAG6733248.1"/>
    <property type="molecule type" value="Transcribed_RNA"/>
</dbReference>
<organism evidence="2">
    <name type="scientific">Cacopsylla melanoneura</name>
    <dbReference type="NCBI Taxonomy" id="428564"/>
    <lineage>
        <taxon>Eukaryota</taxon>
        <taxon>Metazoa</taxon>
        <taxon>Ecdysozoa</taxon>
        <taxon>Arthropoda</taxon>
        <taxon>Hexapoda</taxon>
        <taxon>Insecta</taxon>
        <taxon>Pterygota</taxon>
        <taxon>Neoptera</taxon>
        <taxon>Paraneoptera</taxon>
        <taxon>Hemiptera</taxon>
        <taxon>Sternorrhyncha</taxon>
        <taxon>Psylloidea</taxon>
        <taxon>Psyllidae</taxon>
        <taxon>Psyllinae</taxon>
        <taxon>Cacopsylla</taxon>
    </lineage>
</organism>
<dbReference type="EMBL" id="HBUF01389236">
    <property type="protein sequence ID" value="CAG6733250.1"/>
    <property type="molecule type" value="Transcribed_RNA"/>
</dbReference>
<accession>A0A8D8YQZ9</accession>
<dbReference type="EMBL" id="HBUF01569760">
    <property type="protein sequence ID" value="CAG6765997.1"/>
    <property type="molecule type" value="Transcribed_RNA"/>
</dbReference>
<keyword evidence="1" id="KW-0732">Signal</keyword>
<feature type="chain" id="PRO_5036428929" description="Secreted protein" evidence="1">
    <location>
        <begin position="20"/>
        <end position="138"/>
    </location>
</feature>
<name>A0A8D8YQZ9_9HEMI</name>
<protein>
    <recommendedName>
        <fullName evidence="3">Secreted protein</fullName>
    </recommendedName>
</protein>
<dbReference type="EMBL" id="HBUF01389235">
    <property type="protein sequence ID" value="CAG6733249.1"/>
    <property type="molecule type" value="Transcribed_RNA"/>
</dbReference>
<evidence type="ECO:0000256" key="1">
    <source>
        <dbReference type="SAM" id="SignalP"/>
    </source>
</evidence>
<sequence length="138" mass="15541">MLIPRFLFTTCMTVSVVFSLESSGIPNRRTLFLLPYCSRSTTLFFSFLFSCSSCEIFLDMASNLASKMGVILSARITANFSHISSFCTNSSTVYFLGGAICQASSCRRNLDSRKIALYELKEKILDRENFRDGQKFCV</sequence>
<reference evidence="2" key="1">
    <citation type="submission" date="2021-05" db="EMBL/GenBank/DDBJ databases">
        <authorList>
            <person name="Alioto T."/>
            <person name="Alioto T."/>
            <person name="Gomez Garrido J."/>
        </authorList>
    </citation>
    <scope>NUCLEOTIDE SEQUENCE</scope>
</reference>